<feature type="transmembrane region" description="Helical" evidence="7">
    <location>
        <begin position="168"/>
        <end position="186"/>
    </location>
</feature>
<evidence type="ECO:0000256" key="5">
    <source>
        <dbReference type="ARBA" id="ARBA00022989"/>
    </source>
</evidence>
<evidence type="ECO:0000256" key="3">
    <source>
        <dbReference type="ARBA" id="ARBA00022448"/>
    </source>
</evidence>
<evidence type="ECO:0000256" key="6">
    <source>
        <dbReference type="ARBA" id="ARBA00023136"/>
    </source>
</evidence>
<dbReference type="PANTHER" id="PTHR30188">
    <property type="entry name" value="ABC TRANSPORTER PERMEASE PROTEIN-RELATED"/>
    <property type="match status" value="1"/>
</dbReference>
<dbReference type="InterPro" id="IPR003453">
    <property type="entry name" value="ABC_MlaE_roteobac"/>
</dbReference>
<sequence length="257" mass="27467">MDRNFIERIGLRAQISVQMTGSMIIMLGSATYYLFTPPLKLRAIFKQMEFVGVQSLFVVILTGSFTGMVLALQGFNALQRFGAESMVGPTVALSMARELGPVLTGLMVAGRAGSAMSTELGTMRVTEQIDALFTMAINPVKHLVTPRILAGILMLPLLAIVTDFVGVLGGYLIGVKVLGINAGVYIGRTIDFVSIDDIVYGLIKSTAFGLIITLVACYQGYNTKGGAEGVGRAATNTVVISCVLILITDYFLTSIMF</sequence>
<reference evidence="8" key="1">
    <citation type="submission" date="2018-06" db="EMBL/GenBank/DDBJ databases">
        <authorList>
            <person name="Zhirakovskaya E."/>
        </authorList>
    </citation>
    <scope>NUCLEOTIDE SEQUENCE</scope>
</reference>
<keyword evidence="4 7" id="KW-0812">Transmembrane</keyword>
<keyword evidence="5 7" id="KW-1133">Transmembrane helix</keyword>
<feature type="transmembrane region" description="Helical" evidence="7">
    <location>
        <begin position="144"/>
        <end position="162"/>
    </location>
</feature>
<proteinExistence type="inferred from homology"/>
<dbReference type="AlphaFoldDB" id="A0A3B0R8V7"/>
<name>A0A3B0R8V7_9ZZZZ</name>
<dbReference type="Pfam" id="PF02405">
    <property type="entry name" value="MlaE"/>
    <property type="match status" value="1"/>
</dbReference>
<dbReference type="GO" id="GO:0005548">
    <property type="term" value="F:phospholipid transporter activity"/>
    <property type="evidence" value="ECO:0007669"/>
    <property type="project" value="TreeGrafter"/>
</dbReference>
<keyword evidence="3" id="KW-0813">Transport</keyword>
<accession>A0A3B0R8V7</accession>
<dbReference type="PANTHER" id="PTHR30188:SF4">
    <property type="entry name" value="PROTEIN TRIGALACTOSYLDIACYLGLYCEROL 1, CHLOROPLASTIC"/>
    <property type="match status" value="1"/>
</dbReference>
<dbReference type="GO" id="GO:0043190">
    <property type="term" value="C:ATP-binding cassette (ABC) transporter complex"/>
    <property type="evidence" value="ECO:0007669"/>
    <property type="project" value="InterPro"/>
</dbReference>
<feature type="transmembrane region" description="Helical" evidence="7">
    <location>
        <begin position="12"/>
        <end position="35"/>
    </location>
</feature>
<organism evidence="8">
    <name type="scientific">hydrothermal vent metagenome</name>
    <dbReference type="NCBI Taxonomy" id="652676"/>
    <lineage>
        <taxon>unclassified sequences</taxon>
        <taxon>metagenomes</taxon>
        <taxon>ecological metagenomes</taxon>
    </lineage>
</organism>
<evidence type="ECO:0000256" key="1">
    <source>
        <dbReference type="ARBA" id="ARBA00004141"/>
    </source>
</evidence>
<evidence type="ECO:0000256" key="7">
    <source>
        <dbReference type="SAM" id="Phobius"/>
    </source>
</evidence>
<evidence type="ECO:0000256" key="2">
    <source>
        <dbReference type="ARBA" id="ARBA00007556"/>
    </source>
</evidence>
<comment type="similarity">
    <text evidence="2">Belongs to the MlaE permease family.</text>
</comment>
<evidence type="ECO:0000256" key="4">
    <source>
        <dbReference type="ARBA" id="ARBA00022692"/>
    </source>
</evidence>
<gene>
    <name evidence="8" type="ORF">MNBD_DELTA01-1340</name>
</gene>
<comment type="subcellular location">
    <subcellularLocation>
        <location evidence="1">Membrane</location>
        <topology evidence="1">Multi-pass membrane protein</topology>
    </subcellularLocation>
</comment>
<dbReference type="NCBIfam" id="TIGR00056">
    <property type="entry name" value="MlaE family lipid ABC transporter permease subunit"/>
    <property type="match status" value="1"/>
</dbReference>
<feature type="transmembrane region" description="Helical" evidence="7">
    <location>
        <begin position="198"/>
        <end position="221"/>
    </location>
</feature>
<evidence type="ECO:0000313" key="8">
    <source>
        <dbReference type="EMBL" id="VAV84308.1"/>
    </source>
</evidence>
<feature type="transmembrane region" description="Helical" evidence="7">
    <location>
        <begin position="55"/>
        <end position="78"/>
    </location>
</feature>
<keyword evidence="6 7" id="KW-0472">Membrane</keyword>
<protein>
    <submittedName>
        <fullName evidence="8">Phospholipid ABC transporter permease protein MlaE</fullName>
    </submittedName>
</protein>
<feature type="transmembrane region" description="Helical" evidence="7">
    <location>
        <begin position="233"/>
        <end position="252"/>
    </location>
</feature>
<dbReference type="InterPro" id="IPR030802">
    <property type="entry name" value="Permease_MalE"/>
</dbReference>
<dbReference type="EMBL" id="UOEA01000064">
    <property type="protein sequence ID" value="VAV84308.1"/>
    <property type="molecule type" value="Genomic_DNA"/>
</dbReference>